<dbReference type="InterPro" id="IPR004155">
    <property type="entry name" value="PBS_lyase_HEAT"/>
</dbReference>
<comment type="function">
    <text evidence="1">Catalyzes the hydroxylation of the N(6)-(4-aminobutyl)-L-lysine intermediate produced by deoxyhypusine synthase/DHPS on a critical lysine of the eukaryotic translation initiation factor 5A/eIF-5A. This is the second step of the post-translational modification of that lysine into an unusual amino acid residue named hypusine. Hypusination is unique to mature eIF-5A factor and is essential for its function.</text>
</comment>
<dbReference type="EMBL" id="JANFAV010000001">
    <property type="protein sequence ID" value="MCW6533709.1"/>
    <property type="molecule type" value="Genomic_DNA"/>
</dbReference>
<proteinExistence type="predicted"/>
<dbReference type="PANTHER" id="PTHR12697:SF5">
    <property type="entry name" value="DEOXYHYPUSINE HYDROXYLASE"/>
    <property type="match status" value="1"/>
</dbReference>
<comment type="caution">
    <text evidence="3">The sequence shown here is derived from an EMBL/GenBank/DDBJ whole genome shotgun (WGS) entry which is preliminary data.</text>
</comment>
<keyword evidence="2" id="KW-0812">Transmembrane</keyword>
<accession>A0AA41ZB90</accession>
<evidence type="ECO:0000256" key="1">
    <source>
        <dbReference type="ARBA" id="ARBA00045876"/>
    </source>
</evidence>
<dbReference type="Pfam" id="PF13646">
    <property type="entry name" value="HEAT_2"/>
    <property type="match status" value="1"/>
</dbReference>
<dbReference type="PROSITE" id="PS50077">
    <property type="entry name" value="HEAT_REPEAT"/>
    <property type="match status" value="1"/>
</dbReference>
<protein>
    <submittedName>
        <fullName evidence="3">HEAT repeat domain-containing protein</fullName>
    </submittedName>
</protein>
<dbReference type="SMART" id="SM00567">
    <property type="entry name" value="EZ_HEAT"/>
    <property type="match status" value="4"/>
</dbReference>
<dbReference type="InterPro" id="IPR011989">
    <property type="entry name" value="ARM-like"/>
</dbReference>
<keyword evidence="4" id="KW-1185">Reference proteome</keyword>
<dbReference type="Gene3D" id="1.25.10.10">
    <property type="entry name" value="Leucine-rich Repeat Variant"/>
    <property type="match status" value="3"/>
</dbReference>
<dbReference type="GO" id="GO:0019135">
    <property type="term" value="F:deoxyhypusine monooxygenase activity"/>
    <property type="evidence" value="ECO:0007669"/>
    <property type="project" value="TreeGrafter"/>
</dbReference>
<dbReference type="SUPFAM" id="SSF48371">
    <property type="entry name" value="ARM repeat"/>
    <property type="match status" value="1"/>
</dbReference>
<sequence>MHWPTIADHAARVAIVISSVGALVMAVALTFLIIRRDRKERRLATAQATMRALTREIMASLPGGETGEIFAHASDSDRLAAIAHLGQLVRGEDRARLTEFVEENHLLDRIAADARQGSDARRVDAMRQLGVIGGPRAVETLLAILNEDPHLSVRLEAAAMLAPLGALPSPRRLIAALGLEHNLVTRLHRAFFRALAPVHAAELLSLLREDRPPLLRALIVDALGWTEDRAALAALERAADDIDPEVRCAALRAAHQINDPATIPWVMRLLRDASDAVRSNAVRAAAHVAPRQSLPQLETMRGDPSAWVRIRVAEALGPLASAA</sequence>
<evidence type="ECO:0000256" key="2">
    <source>
        <dbReference type="SAM" id="Phobius"/>
    </source>
</evidence>
<keyword evidence="2" id="KW-0472">Membrane</keyword>
<dbReference type="PANTHER" id="PTHR12697">
    <property type="entry name" value="PBS LYASE HEAT-LIKE PROTEIN"/>
    <property type="match status" value="1"/>
</dbReference>
<evidence type="ECO:0000313" key="4">
    <source>
        <dbReference type="Proteomes" id="UP001165565"/>
    </source>
</evidence>
<evidence type="ECO:0000313" key="3">
    <source>
        <dbReference type="EMBL" id="MCW6533709.1"/>
    </source>
</evidence>
<gene>
    <name evidence="3" type="ORF">NEE01_02805</name>
</gene>
<dbReference type="RefSeq" id="WP_179514040.1">
    <property type="nucleotide sequence ID" value="NZ_JANFAV010000001.1"/>
</dbReference>
<dbReference type="Proteomes" id="UP001165565">
    <property type="component" value="Unassembled WGS sequence"/>
</dbReference>
<name>A0AA41ZB90_9SPHN</name>
<organism evidence="3 4">
    <name type="scientific">Sphingomonas lycopersici</name>
    <dbReference type="NCBI Taxonomy" id="2951807"/>
    <lineage>
        <taxon>Bacteria</taxon>
        <taxon>Pseudomonadati</taxon>
        <taxon>Pseudomonadota</taxon>
        <taxon>Alphaproteobacteria</taxon>
        <taxon>Sphingomonadales</taxon>
        <taxon>Sphingomonadaceae</taxon>
        <taxon>Sphingomonas</taxon>
    </lineage>
</organism>
<dbReference type="AlphaFoldDB" id="A0AA41ZB90"/>
<reference evidence="3" key="1">
    <citation type="submission" date="2022-06" db="EMBL/GenBank/DDBJ databases">
        <title>Sphingomonas sp. nov. isolated from rhizosphere soil of tomato.</title>
        <authorList>
            <person name="Dong H."/>
            <person name="Gao R."/>
        </authorList>
    </citation>
    <scope>NUCLEOTIDE SEQUENCE</scope>
    <source>
        <strain evidence="3">MMSM24</strain>
    </source>
</reference>
<dbReference type="InterPro" id="IPR016024">
    <property type="entry name" value="ARM-type_fold"/>
</dbReference>
<keyword evidence="2" id="KW-1133">Transmembrane helix</keyword>
<dbReference type="InterPro" id="IPR021133">
    <property type="entry name" value="HEAT_type_2"/>
</dbReference>
<feature type="transmembrane region" description="Helical" evidence="2">
    <location>
        <begin position="12"/>
        <end position="34"/>
    </location>
</feature>